<dbReference type="Pfam" id="PF03643">
    <property type="entry name" value="Vps26"/>
    <property type="match status" value="1"/>
</dbReference>
<dbReference type="Gene3D" id="1.20.1740.10">
    <property type="entry name" value="Amino acid/polyamine transporter I"/>
    <property type="match status" value="1"/>
</dbReference>
<evidence type="ECO:0000313" key="3">
    <source>
        <dbReference type="EMBL" id="CAI9285191.1"/>
    </source>
</evidence>
<name>A0AA36E6S9_LACSI</name>
<protein>
    <submittedName>
        <fullName evidence="3">Uncharacterized protein</fullName>
    </submittedName>
</protein>
<keyword evidence="2" id="KW-1133">Transmembrane helix</keyword>
<dbReference type="GO" id="GO:0006886">
    <property type="term" value="P:intracellular protein transport"/>
    <property type="evidence" value="ECO:0007669"/>
    <property type="project" value="InterPro"/>
</dbReference>
<comment type="similarity">
    <text evidence="1">Belongs to the VPS26 family.</text>
</comment>
<dbReference type="AlphaFoldDB" id="A0AA36E6S9"/>
<reference evidence="3" key="1">
    <citation type="submission" date="2023-04" db="EMBL/GenBank/DDBJ databases">
        <authorList>
            <person name="Vijverberg K."/>
            <person name="Xiong W."/>
            <person name="Schranz E."/>
        </authorList>
    </citation>
    <scope>NUCLEOTIDE SEQUENCE</scope>
</reference>
<dbReference type="EMBL" id="OX465081">
    <property type="protein sequence ID" value="CAI9285191.1"/>
    <property type="molecule type" value="Genomic_DNA"/>
</dbReference>
<dbReference type="PANTHER" id="PTHR12233">
    <property type="entry name" value="VACUOLAR PROTEIN SORTING 26 RELATED"/>
    <property type="match status" value="1"/>
</dbReference>
<keyword evidence="2" id="KW-0472">Membrane</keyword>
<dbReference type="InterPro" id="IPR028934">
    <property type="entry name" value="Vps26-related"/>
</dbReference>
<proteinExistence type="inferred from homology"/>
<sequence>MYYQGINDRLEIASTTVNLYHPSLKPLKGKPDLKSHPRWLSSRGGHPIQALVYTNLINLEDASLDKKTSITLNTQSNDLAVDSTVMSTPVNFQGILGAFKPSCNISVAFNDVKTHKQVPLKKENGQISMVPLFQSQESIAGVISVDPMQGKKVEHNGIKIELLGQIVRELDVPGEISERKTFPFEFSSVEMPYEIYNGVNVRLTVARAEGFQLAKCLSIFDLIVIGFGETIGAGVYGTVAKEQTGPAITISFLIAGIAAGLSALCYA</sequence>
<evidence type="ECO:0000313" key="4">
    <source>
        <dbReference type="Proteomes" id="UP001177003"/>
    </source>
</evidence>
<organism evidence="3 4">
    <name type="scientific">Lactuca saligna</name>
    <name type="common">Willowleaf lettuce</name>
    <dbReference type="NCBI Taxonomy" id="75948"/>
    <lineage>
        <taxon>Eukaryota</taxon>
        <taxon>Viridiplantae</taxon>
        <taxon>Streptophyta</taxon>
        <taxon>Embryophyta</taxon>
        <taxon>Tracheophyta</taxon>
        <taxon>Spermatophyta</taxon>
        <taxon>Magnoliopsida</taxon>
        <taxon>eudicotyledons</taxon>
        <taxon>Gunneridae</taxon>
        <taxon>Pentapetalae</taxon>
        <taxon>asterids</taxon>
        <taxon>campanulids</taxon>
        <taxon>Asterales</taxon>
        <taxon>Asteraceae</taxon>
        <taxon>Cichorioideae</taxon>
        <taxon>Cichorieae</taxon>
        <taxon>Lactucinae</taxon>
        <taxon>Lactuca</taxon>
    </lineage>
</organism>
<evidence type="ECO:0000256" key="2">
    <source>
        <dbReference type="SAM" id="Phobius"/>
    </source>
</evidence>
<feature type="transmembrane region" description="Helical" evidence="2">
    <location>
        <begin position="245"/>
        <end position="266"/>
    </location>
</feature>
<evidence type="ECO:0000256" key="1">
    <source>
        <dbReference type="ARBA" id="ARBA00009100"/>
    </source>
</evidence>
<accession>A0AA36E6S9</accession>
<dbReference type="InterPro" id="IPR014752">
    <property type="entry name" value="Arrestin-like_C"/>
</dbReference>
<dbReference type="Gene3D" id="2.60.40.640">
    <property type="match status" value="1"/>
</dbReference>
<keyword evidence="4" id="KW-1185">Reference proteome</keyword>
<dbReference type="Proteomes" id="UP001177003">
    <property type="component" value="Chromosome 5"/>
</dbReference>
<feature type="transmembrane region" description="Helical" evidence="2">
    <location>
        <begin position="217"/>
        <end position="239"/>
    </location>
</feature>
<gene>
    <name evidence="3" type="ORF">LSALG_LOCUS24674</name>
</gene>
<keyword evidence="2" id="KW-0812">Transmembrane</keyword>